<keyword evidence="3" id="KW-1185">Reference proteome</keyword>
<comment type="caution">
    <text evidence="2">The sequence shown here is derived from an EMBL/GenBank/DDBJ whole genome shotgun (WGS) entry which is preliminary data.</text>
</comment>
<sequence length="273" mass="30290">MAANADGTRRFTHRVVAVRDDTNDEEMGLNSLELGNAFDFVAYYTPPATILFRLSLSLANEMTFYLQYPPQVISSLKKTTCDEKNERNRPPCFPAVKNHLGCRSFARLQFKLHGPGQLITPAGFALGDFKDIKLRRTFTLAASLAAASAFSLYLPRDALTNREYNAFSDVHKQWPVRTADQNAELERMMDLQKMYKGKGGALFGREHQDRLFSLEAWATGADVDAGPPPSYSKYSSGKLPEYDGREPSSIPLLPESLTASESDAATVAHSRAL</sequence>
<feature type="region of interest" description="Disordered" evidence="1">
    <location>
        <begin position="228"/>
        <end position="273"/>
    </location>
</feature>
<name>A0ABR1UXZ3_9PEZI</name>
<evidence type="ECO:0000313" key="3">
    <source>
        <dbReference type="Proteomes" id="UP001446871"/>
    </source>
</evidence>
<reference evidence="2 3" key="1">
    <citation type="submission" date="2023-01" db="EMBL/GenBank/DDBJ databases">
        <title>Analysis of 21 Apiospora genomes using comparative genomics revels a genus with tremendous synthesis potential of carbohydrate active enzymes and secondary metabolites.</title>
        <authorList>
            <person name="Sorensen T."/>
        </authorList>
    </citation>
    <scope>NUCLEOTIDE SEQUENCE [LARGE SCALE GENOMIC DNA]</scope>
    <source>
        <strain evidence="2 3">CBS 83171</strain>
    </source>
</reference>
<organism evidence="2 3">
    <name type="scientific">Apiospora saccharicola</name>
    <dbReference type="NCBI Taxonomy" id="335842"/>
    <lineage>
        <taxon>Eukaryota</taxon>
        <taxon>Fungi</taxon>
        <taxon>Dikarya</taxon>
        <taxon>Ascomycota</taxon>
        <taxon>Pezizomycotina</taxon>
        <taxon>Sordariomycetes</taxon>
        <taxon>Xylariomycetidae</taxon>
        <taxon>Amphisphaeriales</taxon>
        <taxon>Apiosporaceae</taxon>
        <taxon>Apiospora</taxon>
    </lineage>
</organism>
<evidence type="ECO:0000256" key="1">
    <source>
        <dbReference type="SAM" id="MobiDB-lite"/>
    </source>
</evidence>
<dbReference type="Proteomes" id="UP001446871">
    <property type="component" value="Unassembled WGS sequence"/>
</dbReference>
<evidence type="ECO:0000313" key="2">
    <source>
        <dbReference type="EMBL" id="KAK8063795.1"/>
    </source>
</evidence>
<proteinExistence type="predicted"/>
<dbReference type="EMBL" id="JAQQWM010000005">
    <property type="protein sequence ID" value="KAK8063795.1"/>
    <property type="molecule type" value="Genomic_DNA"/>
</dbReference>
<gene>
    <name evidence="2" type="ORF">PG996_008447</name>
</gene>
<accession>A0ABR1UXZ3</accession>
<protein>
    <submittedName>
        <fullName evidence="2">Uncharacterized protein</fullName>
    </submittedName>
</protein>